<feature type="compositionally biased region" description="Gly residues" evidence="1">
    <location>
        <begin position="120"/>
        <end position="130"/>
    </location>
</feature>
<organism evidence="2 3">
    <name type="scientific">Nothophoma quercina</name>
    <dbReference type="NCBI Taxonomy" id="749835"/>
    <lineage>
        <taxon>Eukaryota</taxon>
        <taxon>Fungi</taxon>
        <taxon>Dikarya</taxon>
        <taxon>Ascomycota</taxon>
        <taxon>Pezizomycotina</taxon>
        <taxon>Dothideomycetes</taxon>
        <taxon>Pleosporomycetidae</taxon>
        <taxon>Pleosporales</taxon>
        <taxon>Pleosporineae</taxon>
        <taxon>Didymellaceae</taxon>
        <taxon>Nothophoma</taxon>
    </lineage>
</organism>
<sequence length="400" mass="44171">MSSSEQQVYFTSSTELADLGAARFDHDTAAVGDKDYALTSYGRAPVNVQTGRAPKGLENQVFAWNTFQYTTTERDEKEEKKGDLHEGQLHRQNRAAAGIPPAMMAHENRPASYGRSGTRGARGGRSGGKSNGNDGQLDALCAGRKPAGDAPPLAKGFAEELDKSMFWDEPIVRAVGSHSIQYAVIQQQAYHQPSIYIHLLADEEGNAPTPNQYLVICDMVRDYIGEDRSEHAGHIDRTTPSVVSTEASEPGYPEVGYALHAHKRLAQHHAHHSSNYVMNLVEDICTYLFRTNGLTQHFKMHQFIIYLIFRPSQAAIAEIFCSGLLQCWVDGGGGFNAYPAGRSIASSRNMSSLGERMAVLKERSEVWRKALDWQVQDGDDQLENKDPKKAEEGPDPMDES</sequence>
<dbReference type="EMBL" id="JAKIXB020000028">
    <property type="protein sequence ID" value="KAL1596731.1"/>
    <property type="molecule type" value="Genomic_DNA"/>
</dbReference>
<proteinExistence type="predicted"/>
<evidence type="ECO:0000256" key="1">
    <source>
        <dbReference type="SAM" id="MobiDB-lite"/>
    </source>
</evidence>
<name>A0ABR3QX44_9PLEO</name>
<evidence type="ECO:0000313" key="3">
    <source>
        <dbReference type="Proteomes" id="UP001521222"/>
    </source>
</evidence>
<gene>
    <name evidence="2" type="ORF">SLS59_007762</name>
</gene>
<reference evidence="2 3" key="1">
    <citation type="submission" date="2024-02" db="EMBL/GenBank/DDBJ databases">
        <title>De novo assembly and annotation of 12 fungi associated with fruit tree decline syndrome in Ontario, Canada.</title>
        <authorList>
            <person name="Sulman M."/>
            <person name="Ellouze W."/>
            <person name="Ilyukhin E."/>
        </authorList>
    </citation>
    <scope>NUCLEOTIDE SEQUENCE [LARGE SCALE GENOMIC DNA]</scope>
    <source>
        <strain evidence="2 3">M97-236</strain>
    </source>
</reference>
<keyword evidence="3" id="KW-1185">Reference proteome</keyword>
<feature type="region of interest" description="Disordered" evidence="1">
    <location>
        <begin position="377"/>
        <end position="400"/>
    </location>
</feature>
<feature type="region of interest" description="Disordered" evidence="1">
    <location>
        <begin position="106"/>
        <end position="138"/>
    </location>
</feature>
<protein>
    <submittedName>
        <fullName evidence="2">Uncharacterized protein</fullName>
    </submittedName>
</protein>
<feature type="compositionally biased region" description="Basic and acidic residues" evidence="1">
    <location>
        <begin position="382"/>
        <end position="392"/>
    </location>
</feature>
<dbReference type="Proteomes" id="UP001521222">
    <property type="component" value="Unassembled WGS sequence"/>
</dbReference>
<accession>A0ABR3QX44</accession>
<comment type="caution">
    <text evidence="2">The sequence shown here is derived from an EMBL/GenBank/DDBJ whole genome shotgun (WGS) entry which is preliminary data.</text>
</comment>
<evidence type="ECO:0000313" key="2">
    <source>
        <dbReference type="EMBL" id="KAL1596731.1"/>
    </source>
</evidence>